<dbReference type="GO" id="GO:0000082">
    <property type="term" value="P:G1/S transition of mitotic cell cycle"/>
    <property type="evidence" value="ECO:0007669"/>
    <property type="project" value="InterPro"/>
</dbReference>
<feature type="compositionally biased region" description="Polar residues" evidence="9">
    <location>
        <begin position="105"/>
        <end position="114"/>
    </location>
</feature>
<proteinExistence type="inferred from homology"/>
<accession>A0A438NIV5</accession>
<evidence type="ECO:0000256" key="9">
    <source>
        <dbReference type="SAM" id="MobiDB-lite"/>
    </source>
</evidence>
<keyword evidence="7" id="KW-0804">Transcription</keyword>
<evidence type="ECO:0000256" key="3">
    <source>
        <dbReference type="ARBA" id="ARBA00006922"/>
    </source>
</evidence>
<feature type="region of interest" description="Disordered" evidence="9">
    <location>
        <begin position="351"/>
        <end position="395"/>
    </location>
</feature>
<reference evidence="10 11" key="1">
    <citation type="submission" date="2017-03" db="EMBL/GenBank/DDBJ databases">
        <title>Genomes of endolithic fungi from Antarctica.</title>
        <authorList>
            <person name="Coleine C."/>
            <person name="Masonjones S."/>
            <person name="Stajich J.E."/>
        </authorList>
    </citation>
    <scope>NUCLEOTIDE SEQUENCE [LARGE SCALE GENOMIC DNA]</scope>
    <source>
        <strain evidence="10 11">CCFEE 6314</strain>
    </source>
</reference>
<keyword evidence="4" id="KW-0963">Cytoplasm</keyword>
<gene>
    <name evidence="10" type="ORF">B0A52_00020</name>
</gene>
<evidence type="ECO:0000313" key="11">
    <source>
        <dbReference type="Proteomes" id="UP000288859"/>
    </source>
</evidence>
<evidence type="ECO:0000256" key="6">
    <source>
        <dbReference type="ARBA" id="ARBA00023015"/>
    </source>
</evidence>
<comment type="caution">
    <text evidence="10">The sequence shown here is derived from an EMBL/GenBank/DDBJ whole genome shotgun (WGS) entry which is preliminary data.</text>
</comment>
<feature type="region of interest" description="Disordered" evidence="9">
    <location>
        <begin position="1"/>
        <end position="134"/>
    </location>
</feature>
<feature type="compositionally biased region" description="Low complexity" evidence="9">
    <location>
        <begin position="364"/>
        <end position="378"/>
    </location>
</feature>
<dbReference type="Proteomes" id="UP000288859">
    <property type="component" value="Unassembled WGS sequence"/>
</dbReference>
<feature type="compositionally biased region" description="Polar residues" evidence="9">
    <location>
        <begin position="1"/>
        <end position="16"/>
    </location>
</feature>
<dbReference type="AlphaFoldDB" id="A0A438NIV5"/>
<sequence>MPSAPQQPNLTETPISNHLPPHNTPSPDPTSIPSASPPFEPLRISTHDLPSSHTHAIVPHDDSGTPPTSAISSSLDTQDLAPPERWLKKPSTIDGIKKEVALDQQPGSASQSPDPSALSGFKRTATGDVKRSSVNGLADVINSSSSSGATAAAVHSRTSSMVSDGSSAGNVQEVRTAVPSSHPFQADHGKISQQLRTKLKYAMLKVQNGWQSRNFDEVESLASQSPRSIVSAFHQPTEFSLLSPRTAMARKYHRASSESDSSESTLAIDNRPPTASPTHSSASPRRALAPPADIVPTSRRRPTPNTSYQKPHPSHHQTRPLHPDRPMPNQRTPSQNAVLEADAVETLLFMASPSNSGHYPPTRSSQDSSSQLFSSQTSPLRAQFSQTSMTSPKRVAFAHQTPGAAAAAAASALERAATIDKILDDLSDDSDDELSLEQAFKLAEQSKPAPSTPLPA</sequence>
<dbReference type="VEuPathDB" id="FungiDB:PV10_01931"/>
<evidence type="ECO:0000256" key="5">
    <source>
        <dbReference type="ARBA" id="ARBA00022491"/>
    </source>
</evidence>
<organism evidence="10 11">
    <name type="scientific">Exophiala mesophila</name>
    <name type="common">Black yeast-like fungus</name>
    <dbReference type="NCBI Taxonomy" id="212818"/>
    <lineage>
        <taxon>Eukaryota</taxon>
        <taxon>Fungi</taxon>
        <taxon>Dikarya</taxon>
        <taxon>Ascomycota</taxon>
        <taxon>Pezizomycotina</taxon>
        <taxon>Eurotiomycetes</taxon>
        <taxon>Chaetothyriomycetidae</taxon>
        <taxon>Chaetothyriales</taxon>
        <taxon>Herpotrichiellaceae</taxon>
        <taxon>Exophiala</taxon>
    </lineage>
</organism>
<evidence type="ECO:0000256" key="7">
    <source>
        <dbReference type="ARBA" id="ARBA00023163"/>
    </source>
</evidence>
<evidence type="ECO:0000256" key="8">
    <source>
        <dbReference type="ARBA" id="ARBA00023242"/>
    </source>
</evidence>
<dbReference type="GO" id="GO:0033309">
    <property type="term" value="C:SBF transcription complex"/>
    <property type="evidence" value="ECO:0007669"/>
    <property type="project" value="TreeGrafter"/>
</dbReference>
<evidence type="ECO:0000256" key="1">
    <source>
        <dbReference type="ARBA" id="ARBA00004123"/>
    </source>
</evidence>
<feature type="compositionally biased region" description="Polar residues" evidence="9">
    <location>
        <begin position="379"/>
        <end position="391"/>
    </location>
</feature>
<dbReference type="EMBL" id="NAJM01000001">
    <property type="protein sequence ID" value="RVX75664.1"/>
    <property type="molecule type" value="Genomic_DNA"/>
</dbReference>
<feature type="compositionally biased region" description="Pro residues" evidence="9">
    <location>
        <begin position="22"/>
        <end position="40"/>
    </location>
</feature>
<feature type="compositionally biased region" description="Low complexity" evidence="9">
    <location>
        <begin position="271"/>
        <end position="292"/>
    </location>
</feature>
<evidence type="ECO:0000313" key="10">
    <source>
        <dbReference type="EMBL" id="RVX75664.1"/>
    </source>
</evidence>
<dbReference type="PANTHER" id="PTHR28246">
    <property type="entry name" value="G1-SPECIFIC TRANSCRIPTIONAL REPRESSOR WHI5-RELATED"/>
    <property type="match status" value="1"/>
</dbReference>
<dbReference type="Pfam" id="PF08528">
    <property type="entry name" value="Whi5"/>
    <property type="match status" value="1"/>
</dbReference>
<comment type="similarity">
    <text evidence="3">Belongs to the WHI5/NRM1 family.</text>
</comment>
<protein>
    <submittedName>
        <fullName evidence="10">Uncharacterized protein</fullName>
    </submittedName>
</protein>
<feature type="compositionally biased region" description="Polar residues" evidence="9">
    <location>
        <begin position="65"/>
        <end position="77"/>
    </location>
</feature>
<dbReference type="InterPro" id="IPR013734">
    <property type="entry name" value="TF_Nrm1/Whi5"/>
</dbReference>
<evidence type="ECO:0000256" key="4">
    <source>
        <dbReference type="ARBA" id="ARBA00022490"/>
    </source>
</evidence>
<dbReference type="OrthoDB" id="2359117at2759"/>
<comment type="subcellular location">
    <subcellularLocation>
        <location evidence="2">Cytoplasm</location>
    </subcellularLocation>
    <subcellularLocation>
        <location evidence="1">Nucleus</location>
    </subcellularLocation>
</comment>
<keyword evidence="5" id="KW-0678">Repressor</keyword>
<dbReference type="InterPro" id="IPR039198">
    <property type="entry name" value="Srl3/Whi5"/>
</dbReference>
<feature type="region of interest" description="Disordered" evidence="9">
    <location>
        <begin position="250"/>
        <end position="333"/>
    </location>
</feature>
<dbReference type="GO" id="GO:0005737">
    <property type="term" value="C:cytoplasm"/>
    <property type="evidence" value="ECO:0007669"/>
    <property type="project" value="UniProtKB-SubCell"/>
</dbReference>
<name>A0A438NIV5_EXOME</name>
<dbReference type="PANTHER" id="PTHR28246:SF1">
    <property type="entry name" value="G1-SPECIFIC TRANSCRIPTIONAL REPRESSOR WHI5-RELATED"/>
    <property type="match status" value="1"/>
</dbReference>
<keyword evidence="8" id="KW-0539">Nucleus</keyword>
<keyword evidence="6" id="KW-0805">Transcription regulation</keyword>
<evidence type="ECO:0000256" key="2">
    <source>
        <dbReference type="ARBA" id="ARBA00004496"/>
    </source>
</evidence>
<dbReference type="GO" id="GO:0003712">
    <property type="term" value="F:transcription coregulator activity"/>
    <property type="evidence" value="ECO:0007669"/>
    <property type="project" value="TreeGrafter"/>
</dbReference>